<dbReference type="NCBIfam" id="TIGR00218">
    <property type="entry name" value="manA"/>
    <property type="match status" value="1"/>
</dbReference>
<evidence type="ECO:0000259" key="11">
    <source>
        <dbReference type="Pfam" id="PF20511"/>
    </source>
</evidence>
<dbReference type="CDD" id="cd07011">
    <property type="entry name" value="cupin_PMI_type_I_N"/>
    <property type="match status" value="1"/>
</dbReference>
<dbReference type="InterPro" id="IPR016305">
    <property type="entry name" value="Mannose-6-P_Isomerase"/>
</dbReference>
<feature type="domain" description="Phosphomannose isomerase type I C-terminal" evidence="10">
    <location>
        <begin position="331"/>
        <end position="371"/>
    </location>
</feature>
<evidence type="ECO:0000259" key="10">
    <source>
        <dbReference type="Pfam" id="PF01238"/>
    </source>
</evidence>
<keyword evidence="14" id="KW-1185">Reference proteome</keyword>
<dbReference type="Pfam" id="PF01238">
    <property type="entry name" value="PMI_typeI_C"/>
    <property type="match status" value="1"/>
</dbReference>
<accession>A0A9N8HD67</accession>
<comment type="similarity">
    <text evidence="3 9">Belongs to the mannose-6-phosphate isomerase type 1 family.</text>
</comment>
<evidence type="ECO:0000313" key="13">
    <source>
        <dbReference type="EMBL" id="CAB9508030.1"/>
    </source>
</evidence>
<organism evidence="13 14">
    <name type="scientific">Seminavis robusta</name>
    <dbReference type="NCBI Taxonomy" id="568900"/>
    <lineage>
        <taxon>Eukaryota</taxon>
        <taxon>Sar</taxon>
        <taxon>Stramenopiles</taxon>
        <taxon>Ochrophyta</taxon>
        <taxon>Bacillariophyta</taxon>
        <taxon>Bacillariophyceae</taxon>
        <taxon>Bacillariophycidae</taxon>
        <taxon>Naviculales</taxon>
        <taxon>Naviculaceae</taxon>
        <taxon>Seminavis</taxon>
    </lineage>
</organism>
<sequence>MTEANSKEGGSKLVQLKPVVKDYAWGIRGMDSRVGRYALESKTLQEIDPDCPYAELWIGTHEKGPSLLNDGTDRSLKETIGKDLPFLFKVLSAGKALSIQAHPDKPTAAKLNKENPQAYGDANHKPEMAIALTPFEAMCGFRRLEEVALLLKKHPEFAACISQEAKLAVFLADEPESQQSALQKLFSSFMSCDTSVSKTNLKKLLDRLQNEQSTLHLHPHDEPAWERKCSRAILRLAQQFPGDAGAMSPLFLNYLLIAPGESFFMAANEPHAYVAGEILECMACSDNVVRAGLTPKFKDVENLVNMLTYTMGGPSIDVGEPHTDDHRILRYTPPVPEFEVMILSLDPGDMCKLKNPGVPAILLVLEGTGKVDGQVLRPGRSYVWYTETEGNLDGDAAGGAATIDAAVKSKLKSLTFTVDEMRRGALKVAIAHVNLHVNQSTCFRRVESNQNLYTMHGMLPYMGRTGGTPSPGYLKSAYSDVTDGTPAIPKL</sequence>
<dbReference type="InterPro" id="IPR001250">
    <property type="entry name" value="Man6P_Isoase-1"/>
</dbReference>
<evidence type="ECO:0000256" key="1">
    <source>
        <dbReference type="ARBA" id="ARBA00000757"/>
    </source>
</evidence>
<dbReference type="InterPro" id="IPR018050">
    <property type="entry name" value="Pmannose_isomerase-type1_CS"/>
</dbReference>
<dbReference type="InterPro" id="IPR046456">
    <property type="entry name" value="PMI_typeI_C"/>
</dbReference>
<dbReference type="GO" id="GO:0004476">
    <property type="term" value="F:mannose-6-phosphate isomerase activity"/>
    <property type="evidence" value="ECO:0007669"/>
    <property type="project" value="UniProtKB-EC"/>
</dbReference>
<evidence type="ECO:0000256" key="8">
    <source>
        <dbReference type="RuleBase" id="RU000611"/>
    </source>
</evidence>
<dbReference type="InterPro" id="IPR046457">
    <property type="entry name" value="PMI_typeI_cat"/>
</dbReference>
<dbReference type="GO" id="GO:0008270">
    <property type="term" value="F:zinc ion binding"/>
    <property type="evidence" value="ECO:0007669"/>
    <property type="project" value="InterPro"/>
</dbReference>
<name>A0A9N8HD67_9STRA</name>
<dbReference type="OrthoDB" id="6605218at2759"/>
<dbReference type="EC" id="5.3.1.8" evidence="4 8"/>
<comment type="catalytic activity">
    <reaction evidence="1 8">
        <text>D-mannose 6-phosphate = D-fructose 6-phosphate</text>
        <dbReference type="Rhea" id="RHEA:12356"/>
        <dbReference type="ChEBI" id="CHEBI:58735"/>
        <dbReference type="ChEBI" id="CHEBI:61527"/>
        <dbReference type="EC" id="5.3.1.8"/>
    </reaction>
</comment>
<gene>
    <name evidence="13" type="ORF">SEMRO_330_G118940.2</name>
</gene>
<evidence type="ECO:0000256" key="4">
    <source>
        <dbReference type="ARBA" id="ARBA00011956"/>
    </source>
</evidence>
<dbReference type="GO" id="GO:0005829">
    <property type="term" value="C:cytosol"/>
    <property type="evidence" value="ECO:0007669"/>
    <property type="project" value="TreeGrafter"/>
</dbReference>
<evidence type="ECO:0000256" key="3">
    <source>
        <dbReference type="ARBA" id="ARBA00010772"/>
    </source>
</evidence>
<keyword evidence="7 8" id="KW-0413">Isomerase</keyword>
<dbReference type="Gene3D" id="2.60.120.10">
    <property type="entry name" value="Jelly Rolls"/>
    <property type="match status" value="2"/>
</dbReference>
<keyword evidence="5" id="KW-0479">Metal-binding</keyword>
<evidence type="ECO:0000256" key="6">
    <source>
        <dbReference type="ARBA" id="ARBA00022833"/>
    </source>
</evidence>
<keyword evidence="6 8" id="KW-0862">Zinc</keyword>
<dbReference type="InterPro" id="IPR046458">
    <property type="entry name" value="PMI_typeI_hel"/>
</dbReference>
<dbReference type="PRINTS" id="PR00714">
    <property type="entry name" value="MAN6PISMRASE"/>
</dbReference>
<evidence type="ECO:0000256" key="9">
    <source>
        <dbReference type="RuleBase" id="RU004189"/>
    </source>
</evidence>
<dbReference type="AlphaFoldDB" id="A0A9N8HD67"/>
<dbReference type="Gene3D" id="1.10.441.10">
    <property type="entry name" value="Phosphomannose Isomerase, domain 2"/>
    <property type="match status" value="1"/>
</dbReference>
<dbReference type="InterPro" id="IPR011051">
    <property type="entry name" value="RmlC_Cupin_sf"/>
</dbReference>
<evidence type="ECO:0000256" key="2">
    <source>
        <dbReference type="ARBA" id="ARBA00004666"/>
    </source>
</evidence>
<comment type="pathway">
    <text evidence="2">Nucleotide-sugar biosynthesis; GDP-alpha-D-mannose biosynthesis; alpha-D-mannose 1-phosphate from D-fructose 6-phosphate: step 1/2.</text>
</comment>
<dbReference type="PANTHER" id="PTHR10309:SF0">
    <property type="entry name" value="MANNOSE-6-PHOSPHATE ISOMERASE"/>
    <property type="match status" value="1"/>
</dbReference>
<proteinExistence type="inferred from homology"/>
<evidence type="ECO:0000259" key="12">
    <source>
        <dbReference type="Pfam" id="PF20512"/>
    </source>
</evidence>
<dbReference type="GO" id="GO:0005975">
    <property type="term" value="P:carbohydrate metabolic process"/>
    <property type="evidence" value="ECO:0007669"/>
    <property type="project" value="InterPro"/>
</dbReference>
<protein>
    <recommendedName>
        <fullName evidence="4 8">Mannose-6-phosphate isomerase</fullName>
        <ecNumber evidence="4 8">5.3.1.8</ecNumber>
    </recommendedName>
</protein>
<dbReference type="PANTHER" id="PTHR10309">
    <property type="entry name" value="MANNOSE-6-PHOSPHATE ISOMERASE"/>
    <property type="match status" value="1"/>
</dbReference>
<dbReference type="GO" id="GO:0009298">
    <property type="term" value="P:GDP-mannose biosynthetic process"/>
    <property type="evidence" value="ECO:0007669"/>
    <property type="project" value="InterPro"/>
</dbReference>
<evidence type="ECO:0000256" key="5">
    <source>
        <dbReference type="ARBA" id="ARBA00022723"/>
    </source>
</evidence>
<dbReference type="Pfam" id="PF20512">
    <property type="entry name" value="PMI_typeI_hel"/>
    <property type="match status" value="1"/>
</dbReference>
<reference evidence="13" key="1">
    <citation type="submission" date="2020-06" db="EMBL/GenBank/DDBJ databases">
        <authorList>
            <consortium name="Plant Systems Biology data submission"/>
        </authorList>
    </citation>
    <scope>NUCLEOTIDE SEQUENCE</scope>
    <source>
        <strain evidence="13">D6</strain>
    </source>
</reference>
<feature type="domain" description="Phosphomannose isomerase type I helical insertion" evidence="12">
    <location>
        <begin position="169"/>
        <end position="252"/>
    </location>
</feature>
<dbReference type="PROSITE" id="PS00966">
    <property type="entry name" value="PMI_I_2"/>
    <property type="match status" value="1"/>
</dbReference>
<dbReference type="SUPFAM" id="SSF51182">
    <property type="entry name" value="RmlC-like cupins"/>
    <property type="match status" value="1"/>
</dbReference>
<feature type="domain" description="Phosphomannose isomerase type I catalytic" evidence="11">
    <location>
        <begin position="13"/>
        <end position="143"/>
    </location>
</feature>
<dbReference type="Pfam" id="PF20511">
    <property type="entry name" value="PMI_typeI_cat"/>
    <property type="match status" value="1"/>
</dbReference>
<comment type="caution">
    <text evidence="13">The sequence shown here is derived from an EMBL/GenBank/DDBJ whole genome shotgun (WGS) entry which is preliminary data.</text>
</comment>
<evidence type="ECO:0000256" key="7">
    <source>
        <dbReference type="ARBA" id="ARBA00023235"/>
    </source>
</evidence>
<dbReference type="PROSITE" id="PS00965">
    <property type="entry name" value="PMI_I_1"/>
    <property type="match status" value="1"/>
</dbReference>
<dbReference type="Proteomes" id="UP001153069">
    <property type="component" value="Unassembled WGS sequence"/>
</dbReference>
<dbReference type="InterPro" id="IPR014710">
    <property type="entry name" value="RmlC-like_jellyroll"/>
</dbReference>
<evidence type="ECO:0000313" key="14">
    <source>
        <dbReference type="Proteomes" id="UP001153069"/>
    </source>
</evidence>
<dbReference type="EMBL" id="CAICTM010000329">
    <property type="protein sequence ID" value="CAB9508030.1"/>
    <property type="molecule type" value="Genomic_DNA"/>
</dbReference>
<comment type="cofactor">
    <cofactor evidence="8">
        <name>Zn(2+)</name>
        <dbReference type="ChEBI" id="CHEBI:29105"/>
    </cofactor>
    <text evidence="8">Binds 1 zinc ion per subunit.</text>
</comment>